<keyword evidence="2" id="KW-1185">Reference proteome</keyword>
<feature type="non-terminal residue" evidence="1">
    <location>
        <position position="45"/>
    </location>
</feature>
<gene>
    <name evidence="1" type="ORF">SAMN02910429_02088</name>
</gene>
<accession>A0A1H9UGD1</accession>
<protein>
    <submittedName>
        <fullName evidence="1">Uncharacterized protein</fullName>
    </submittedName>
</protein>
<proteinExistence type="predicted"/>
<dbReference type="AlphaFoldDB" id="A0A1H9UGD1"/>
<dbReference type="Proteomes" id="UP000182471">
    <property type="component" value="Unassembled WGS sequence"/>
</dbReference>
<sequence length="45" mass="5244">MNEKNRNDLQEILTQALNEIKDELGEKFNIDKVNLAELERRTGIS</sequence>
<dbReference type="EMBL" id="FOGW01000029">
    <property type="protein sequence ID" value="SES08422.1"/>
    <property type="molecule type" value="Genomic_DNA"/>
</dbReference>
<reference evidence="2" key="1">
    <citation type="submission" date="2016-10" db="EMBL/GenBank/DDBJ databases">
        <authorList>
            <person name="Varghese N."/>
            <person name="Submissions S."/>
        </authorList>
    </citation>
    <scope>NUCLEOTIDE SEQUENCE [LARGE SCALE GENOMIC DNA]</scope>
    <source>
        <strain evidence="2">S1b</strain>
    </source>
</reference>
<name>A0A1H9UGD1_9FIRM</name>
<evidence type="ECO:0000313" key="2">
    <source>
        <dbReference type="Proteomes" id="UP000182471"/>
    </source>
</evidence>
<evidence type="ECO:0000313" key="1">
    <source>
        <dbReference type="EMBL" id="SES08422.1"/>
    </source>
</evidence>
<organism evidence="1 2">
    <name type="scientific">Lachnobacterium bovis</name>
    <dbReference type="NCBI Taxonomy" id="140626"/>
    <lineage>
        <taxon>Bacteria</taxon>
        <taxon>Bacillati</taxon>
        <taxon>Bacillota</taxon>
        <taxon>Clostridia</taxon>
        <taxon>Lachnospirales</taxon>
        <taxon>Lachnospiraceae</taxon>
        <taxon>Lachnobacterium</taxon>
    </lineage>
</organism>